<keyword evidence="4" id="KW-1185">Reference proteome</keyword>
<gene>
    <name evidence="3" type="ORF">H6H00_14140</name>
</gene>
<proteinExistence type="predicted"/>
<dbReference type="CDD" id="cd00093">
    <property type="entry name" value="HTH_XRE"/>
    <property type="match status" value="1"/>
</dbReference>
<dbReference type="InterPro" id="IPR001387">
    <property type="entry name" value="Cro/C1-type_HTH"/>
</dbReference>
<feature type="compositionally biased region" description="Gly residues" evidence="1">
    <location>
        <begin position="395"/>
        <end position="432"/>
    </location>
</feature>
<feature type="region of interest" description="Disordered" evidence="1">
    <location>
        <begin position="35"/>
        <end position="65"/>
    </location>
</feature>
<accession>A0A7G7MQ48</accession>
<name>A0A7G7MQ48_9PSEU</name>
<organism evidence="3 4">
    <name type="scientific">Pseudonocardia petroleophila</name>
    <dbReference type="NCBI Taxonomy" id="37331"/>
    <lineage>
        <taxon>Bacteria</taxon>
        <taxon>Bacillati</taxon>
        <taxon>Actinomycetota</taxon>
        <taxon>Actinomycetes</taxon>
        <taxon>Pseudonocardiales</taxon>
        <taxon>Pseudonocardiaceae</taxon>
        <taxon>Pseudonocardia</taxon>
    </lineage>
</organism>
<dbReference type="KEGG" id="ppel:H6H00_14140"/>
<dbReference type="PROSITE" id="PS50943">
    <property type="entry name" value="HTH_CROC1"/>
    <property type="match status" value="1"/>
</dbReference>
<dbReference type="SMART" id="SM00530">
    <property type="entry name" value="HTH_XRE"/>
    <property type="match status" value="1"/>
</dbReference>
<reference evidence="3 4" key="1">
    <citation type="submission" date="2020-08" db="EMBL/GenBank/DDBJ databases">
        <authorList>
            <person name="Mo P."/>
        </authorList>
    </citation>
    <scope>NUCLEOTIDE SEQUENCE [LARGE SCALE GENOMIC DNA]</scope>
    <source>
        <strain evidence="3 4">CGMCC 4.1532</strain>
    </source>
</reference>
<evidence type="ECO:0000313" key="4">
    <source>
        <dbReference type="Proteomes" id="UP000515728"/>
    </source>
</evidence>
<dbReference type="GO" id="GO:0003677">
    <property type="term" value="F:DNA binding"/>
    <property type="evidence" value="ECO:0007669"/>
    <property type="project" value="InterPro"/>
</dbReference>
<dbReference type="InterPro" id="IPR010982">
    <property type="entry name" value="Lambda_DNA-bd_dom_sf"/>
</dbReference>
<protein>
    <submittedName>
        <fullName evidence="3">Helix-turn-helix transcriptional regulator</fullName>
    </submittedName>
</protein>
<evidence type="ECO:0000259" key="2">
    <source>
        <dbReference type="PROSITE" id="PS50943"/>
    </source>
</evidence>
<sequence>MTEPAPSLDAVPARTALREARAARGWSQSGAAAALRALAESRGGPEASAASLKTQLSRWENGRSRPEPEYRALLAELYGRTAAQLGLGPAPDGPDAPGRLRAELAGAAAAGDAVLEQWGVQLAAAHRVDDDLGAAGAAGVTSALVEQLTRTLLHTPAPTRRGSIAALLSDAAALAGRHALDAEDPDRAWQLLDTAAAAAREAGSPALSLDALVGRAEVLCDVGCAGEAVDLLGDPGWETPAPAHRARLAAARAVAHAAAGDAAAARTALDEAARSAPAVTPPIDAVHPGAVAVELADLRHRHGQALAALGDPAAAGPLAGALAAAPRSARVRAGLHADLALALHADDAAGAAAHARAARALAERIGSRRLVRRLDGAGTSGPRTDGSGVAPSGIDGAGIDGAGIDGAGIDGSGRGGARADGTGPDEGGTGVR</sequence>
<feature type="region of interest" description="Disordered" evidence="1">
    <location>
        <begin position="373"/>
        <end position="432"/>
    </location>
</feature>
<dbReference type="RefSeq" id="WP_185721708.1">
    <property type="nucleotide sequence ID" value="NZ_BAAAWI010000001.1"/>
</dbReference>
<evidence type="ECO:0000256" key="1">
    <source>
        <dbReference type="SAM" id="MobiDB-lite"/>
    </source>
</evidence>
<dbReference type="AlphaFoldDB" id="A0A7G7MQ48"/>
<feature type="domain" description="HTH cro/C1-type" evidence="2">
    <location>
        <begin position="17"/>
        <end position="85"/>
    </location>
</feature>
<evidence type="ECO:0000313" key="3">
    <source>
        <dbReference type="EMBL" id="QNG54909.1"/>
    </source>
</evidence>
<dbReference type="EMBL" id="CP060131">
    <property type="protein sequence ID" value="QNG54909.1"/>
    <property type="molecule type" value="Genomic_DNA"/>
</dbReference>
<dbReference type="Gene3D" id="1.10.260.40">
    <property type="entry name" value="lambda repressor-like DNA-binding domains"/>
    <property type="match status" value="1"/>
</dbReference>
<dbReference type="Proteomes" id="UP000515728">
    <property type="component" value="Chromosome"/>
</dbReference>